<gene>
    <name evidence="1" type="ORF">GMB86_11380</name>
</gene>
<dbReference type="EMBL" id="WNHB01000018">
    <property type="protein sequence ID" value="MTT32607.1"/>
    <property type="molecule type" value="Genomic_DNA"/>
</dbReference>
<dbReference type="AlphaFoldDB" id="A0A6N8CTN9"/>
<evidence type="ECO:0000313" key="2">
    <source>
        <dbReference type="Proteomes" id="UP000440978"/>
    </source>
</evidence>
<keyword evidence="2" id="KW-1185">Reference proteome</keyword>
<dbReference type="RefSeq" id="WP_329602897.1">
    <property type="nucleotide sequence ID" value="NZ_WNHB01000018.1"/>
</dbReference>
<reference evidence="1 2" key="1">
    <citation type="submission" date="2019-11" db="EMBL/GenBank/DDBJ databases">
        <title>Terrilactibacillus tamarindus sp. nov. BCM23-1 isolated from bark of Tamarindus indica.</title>
        <authorList>
            <person name="Kingkaew E."/>
            <person name="Tanasupawat S."/>
        </authorList>
    </citation>
    <scope>NUCLEOTIDE SEQUENCE [LARGE SCALE GENOMIC DNA]</scope>
    <source>
        <strain evidence="1 2">BCM23-1</strain>
    </source>
</reference>
<organism evidence="1 2">
    <name type="scientific">Terrilactibacillus tamarindi</name>
    <dbReference type="NCBI Taxonomy" id="2599694"/>
    <lineage>
        <taxon>Bacteria</taxon>
        <taxon>Bacillati</taxon>
        <taxon>Bacillota</taxon>
        <taxon>Bacilli</taxon>
        <taxon>Bacillales</taxon>
        <taxon>Bacillaceae</taxon>
        <taxon>Terrilactibacillus</taxon>
    </lineage>
</organism>
<dbReference type="Proteomes" id="UP000440978">
    <property type="component" value="Unassembled WGS sequence"/>
</dbReference>
<evidence type="ECO:0000313" key="1">
    <source>
        <dbReference type="EMBL" id="MTT32607.1"/>
    </source>
</evidence>
<proteinExistence type="predicted"/>
<sequence length="87" mass="9841">MSHPYTCPNCKTNKTRFNLIDQVAHAVKLDPSSGDVVQEYSSGQLDPFHIPYRGPERKVQCGTCGLIEDELVFIKQAEYLKTKQRNG</sequence>
<name>A0A6N8CTN9_9BACI</name>
<accession>A0A6N8CTN9</accession>
<comment type="caution">
    <text evidence="1">The sequence shown here is derived from an EMBL/GenBank/DDBJ whole genome shotgun (WGS) entry which is preliminary data.</text>
</comment>
<protein>
    <submittedName>
        <fullName evidence="1">DNA alkylation repair protein</fullName>
    </submittedName>
</protein>